<dbReference type="SUPFAM" id="SSF161098">
    <property type="entry name" value="MetI-like"/>
    <property type="match status" value="1"/>
</dbReference>
<evidence type="ECO:0000313" key="9">
    <source>
        <dbReference type="EMBL" id="MFD1647837.1"/>
    </source>
</evidence>
<dbReference type="Pfam" id="PF00528">
    <property type="entry name" value="BPD_transp_1"/>
    <property type="match status" value="1"/>
</dbReference>
<dbReference type="CDD" id="cd06261">
    <property type="entry name" value="TM_PBP2"/>
    <property type="match status" value="1"/>
</dbReference>
<dbReference type="PROSITE" id="PS50928">
    <property type="entry name" value="ABC_TM1"/>
    <property type="match status" value="1"/>
</dbReference>
<keyword evidence="6 7" id="KW-0472">Membrane</keyword>
<keyword evidence="3" id="KW-1003">Cell membrane</keyword>
<evidence type="ECO:0000259" key="8">
    <source>
        <dbReference type="PROSITE" id="PS50928"/>
    </source>
</evidence>
<sequence length="274" mass="30574">MAYSEDVQKGFQRVSELPGMGWLARHRGIIVRLFAVLVGLAAWELYARGQPQYLFPGLELIWEAFVEQYEEYNLVGAYLESLKSMFAGYILAAVLGIGIGLLMGLDRRIDVMLNPYINAVYVAPVSALVPIFILVGGPTFEVRLLIVFLFAFFEITIDTYEGVKTTPEGLLEASKSFGASKYFTVRHVILPHDLPYITAGLRLGLGRAVQGMILAEILVEFVNLGAIIRTWSNLFRISGVLSIVIVLMLTSIVLTRLLQVVESRMLDWNPEVEV</sequence>
<keyword evidence="10" id="KW-1185">Reference proteome</keyword>
<dbReference type="GO" id="GO:0005886">
    <property type="term" value="C:plasma membrane"/>
    <property type="evidence" value="ECO:0007669"/>
    <property type="project" value="UniProtKB-SubCell"/>
</dbReference>
<dbReference type="EMBL" id="JBHUDO010000004">
    <property type="protein sequence ID" value="MFD1647837.1"/>
    <property type="molecule type" value="Genomic_DNA"/>
</dbReference>
<feature type="transmembrane region" description="Helical" evidence="7">
    <location>
        <begin position="29"/>
        <end position="46"/>
    </location>
</feature>
<comment type="subcellular location">
    <subcellularLocation>
        <location evidence="1 7">Cell membrane</location>
        <topology evidence="1 7">Multi-pass membrane protein</topology>
    </subcellularLocation>
</comment>
<protein>
    <submittedName>
        <fullName evidence="9">ABC transporter permease</fullName>
    </submittedName>
</protein>
<organism evidence="9 10">
    <name type="scientific">Haloarchaeobius litoreus</name>
    <dbReference type="NCBI Taxonomy" id="755306"/>
    <lineage>
        <taxon>Archaea</taxon>
        <taxon>Methanobacteriati</taxon>
        <taxon>Methanobacteriota</taxon>
        <taxon>Stenosarchaea group</taxon>
        <taxon>Halobacteria</taxon>
        <taxon>Halobacteriales</taxon>
        <taxon>Halorubellaceae</taxon>
        <taxon>Haloarchaeobius</taxon>
    </lineage>
</organism>
<dbReference type="PANTHER" id="PTHR30151">
    <property type="entry name" value="ALKANE SULFONATE ABC TRANSPORTER-RELATED, MEMBRANE SUBUNIT"/>
    <property type="match status" value="1"/>
</dbReference>
<accession>A0ABD6DP62</accession>
<evidence type="ECO:0000256" key="2">
    <source>
        <dbReference type="ARBA" id="ARBA00022448"/>
    </source>
</evidence>
<dbReference type="InterPro" id="IPR000515">
    <property type="entry name" value="MetI-like"/>
</dbReference>
<evidence type="ECO:0000256" key="7">
    <source>
        <dbReference type="RuleBase" id="RU363032"/>
    </source>
</evidence>
<keyword evidence="2 7" id="KW-0813">Transport</keyword>
<evidence type="ECO:0000256" key="3">
    <source>
        <dbReference type="ARBA" id="ARBA00022475"/>
    </source>
</evidence>
<dbReference type="Gene3D" id="1.10.3720.10">
    <property type="entry name" value="MetI-like"/>
    <property type="match status" value="1"/>
</dbReference>
<feature type="transmembrane region" description="Helical" evidence="7">
    <location>
        <begin position="117"/>
        <end position="136"/>
    </location>
</feature>
<dbReference type="InterPro" id="IPR035906">
    <property type="entry name" value="MetI-like_sf"/>
</dbReference>
<feature type="transmembrane region" description="Helical" evidence="7">
    <location>
        <begin position="237"/>
        <end position="258"/>
    </location>
</feature>
<evidence type="ECO:0000256" key="6">
    <source>
        <dbReference type="ARBA" id="ARBA00023136"/>
    </source>
</evidence>
<gene>
    <name evidence="9" type="ORF">ACFSBL_19260</name>
</gene>
<dbReference type="Proteomes" id="UP001597034">
    <property type="component" value="Unassembled WGS sequence"/>
</dbReference>
<evidence type="ECO:0000313" key="10">
    <source>
        <dbReference type="Proteomes" id="UP001597034"/>
    </source>
</evidence>
<evidence type="ECO:0000256" key="5">
    <source>
        <dbReference type="ARBA" id="ARBA00022989"/>
    </source>
</evidence>
<keyword evidence="4 7" id="KW-0812">Transmembrane</keyword>
<feature type="transmembrane region" description="Helical" evidence="7">
    <location>
        <begin position="86"/>
        <end position="105"/>
    </location>
</feature>
<evidence type="ECO:0000256" key="1">
    <source>
        <dbReference type="ARBA" id="ARBA00004651"/>
    </source>
</evidence>
<name>A0ABD6DP62_9EURY</name>
<feature type="domain" description="ABC transmembrane type-1" evidence="8">
    <location>
        <begin position="78"/>
        <end position="258"/>
    </location>
</feature>
<proteinExistence type="inferred from homology"/>
<reference evidence="9 10" key="1">
    <citation type="journal article" date="2019" name="Int. J. Syst. Evol. Microbiol.">
        <title>The Global Catalogue of Microorganisms (GCM) 10K type strain sequencing project: providing services to taxonomists for standard genome sequencing and annotation.</title>
        <authorList>
            <consortium name="The Broad Institute Genomics Platform"/>
            <consortium name="The Broad Institute Genome Sequencing Center for Infectious Disease"/>
            <person name="Wu L."/>
            <person name="Ma J."/>
        </authorList>
    </citation>
    <scope>NUCLEOTIDE SEQUENCE [LARGE SCALE GENOMIC DNA]</scope>
    <source>
        <strain evidence="9 10">CGMCC 1.10390</strain>
    </source>
</reference>
<keyword evidence="5 7" id="KW-1133">Transmembrane helix</keyword>
<dbReference type="RefSeq" id="WP_256401685.1">
    <property type="nucleotide sequence ID" value="NZ_JANHJR010000004.1"/>
</dbReference>
<comment type="similarity">
    <text evidence="7">Belongs to the binding-protein-dependent transport system permease family.</text>
</comment>
<dbReference type="AlphaFoldDB" id="A0ABD6DP62"/>
<dbReference type="PANTHER" id="PTHR30151:SF41">
    <property type="entry name" value="ABC TRANSPORTER PERMEASE PROTEIN"/>
    <property type="match status" value="1"/>
</dbReference>
<evidence type="ECO:0000256" key="4">
    <source>
        <dbReference type="ARBA" id="ARBA00022692"/>
    </source>
</evidence>
<comment type="caution">
    <text evidence="9">The sequence shown here is derived from an EMBL/GenBank/DDBJ whole genome shotgun (WGS) entry which is preliminary data.</text>
</comment>
<feature type="transmembrane region" description="Helical" evidence="7">
    <location>
        <begin position="211"/>
        <end position="231"/>
    </location>
</feature>